<name>A0ABM7N118_ERWRD</name>
<evidence type="ECO:0000313" key="4">
    <source>
        <dbReference type="EMBL" id="BCQ35169.1"/>
    </source>
</evidence>
<dbReference type="SUPFAM" id="SSF46785">
    <property type="entry name" value="Winged helix' DNA-binding domain"/>
    <property type="match status" value="1"/>
</dbReference>
<dbReference type="RefSeq" id="WP_212812778.1">
    <property type="nucleotide sequence ID" value="NZ_AP024329.1"/>
</dbReference>
<dbReference type="Gene3D" id="1.10.10.10">
    <property type="entry name" value="Winged helix-like DNA-binding domain superfamily/Winged helix DNA-binding domain"/>
    <property type="match status" value="1"/>
</dbReference>
<dbReference type="Pfam" id="PF13489">
    <property type="entry name" value="Methyltransf_23"/>
    <property type="match status" value="1"/>
</dbReference>
<evidence type="ECO:0000256" key="3">
    <source>
        <dbReference type="ARBA" id="ARBA00022691"/>
    </source>
</evidence>
<dbReference type="InterPro" id="IPR036390">
    <property type="entry name" value="WH_DNA-bd_sf"/>
</dbReference>
<evidence type="ECO:0000256" key="1">
    <source>
        <dbReference type="ARBA" id="ARBA00022603"/>
    </source>
</evidence>
<keyword evidence="2" id="KW-0808">Transferase</keyword>
<sequence length="330" mass="35930">MNTVLKHLDRLAASSVMADALAVALDHRLFHHLQQPQTAAQLAARLSLHPDPTAPLLELLWSDGWLNREGDRYRVTEAVHALLCPQGDRYVGDAWRYRLRSLRALGQQLPARVTQPLPGFSAQLAQDAAWAEAASTQIAQEQRALTADTACAIAATLPHFTRPATLLDMGGGPGLVSAALGQRYPQLHGVVQDLPLTAAVAQKNLSAAGLDGRFSARSELTAEERFDIIWCSSFLHFVADPLETLRQLRARLRPGGVLIAAHAEIGPQPDQAREVLPFFLPLILRGKHVFHHGEMTQMLAGAGFSGIRCQSYPFPMAPLMVHVAFQDAAP</sequence>
<dbReference type="InterPro" id="IPR036388">
    <property type="entry name" value="WH-like_DNA-bd_sf"/>
</dbReference>
<protein>
    <submittedName>
        <fullName evidence="4">O-methyltransferase</fullName>
    </submittedName>
</protein>
<dbReference type="SUPFAM" id="SSF53335">
    <property type="entry name" value="S-adenosyl-L-methionine-dependent methyltransferases"/>
    <property type="match status" value="1"/>
</dbReference>
<organism evidence="4 5">
    <name type="scientific">Erwinia rhapontici</name>
    <name type="common">Pectobacterium rhapontici</name>
    <dbReference type="NCBI Taxonomy" id="55212"/>
    <lineage>
        <taxon>Bacteria</taxon>
        <taxon>Pseudomonadati</taxon>
        <taxon>Pseudomonadota</taxon>
        <taxon>Gammaproteobacteria</taxon>
        <taxon>Enterobacterales</taxon>
        <taxon>Erwiniaceae</taxon>
        <taxon>Erwinia</taxon>
    </lineage>
</organism>
<dbReference type="PANTHER" id="PTHR43712">
    <property type="entry name" value="PUTATIVE (AFU_ORTHOLOGUE AFUA_4G14580)-RELATED"/>
    <property type="match status" value="1"/>
</dbReference>
<gene>
    <name evidence="4" type="ORF">ERHA53_25120</name>
</gene>
<dbReference type="Proteomes" id="UP000677515">
    <property type="component" value="Chromosome"/>
</dbReference>
<dbReference type="CDD" id="cd02440">
    <property type="entry name" value="AdoMet_MTases"/>
    <property type="match status" value="1"/>
</dbReference>
<keyword evidence="5" id="KW-1185">Reference proteome</keyword>
<keyword evidence="1" id="KW-0489">Methyltransferase</keyword>
<dbReference type="Gene3D" id="3.40.50.150">
    <property type="entry name" value="Vaccinia Virus protein VP39"/>
    <property type="match status" value="1"/>
</dbReference>
<dbReference type="InterPro" id="IPR029063">
    <property type="entry name" value="SAM-dependent_MTases_sf"/>
</dbReference>
<accession>A0ABM7N118</accession>
<reference evidence="4 5" key="1">
    <citation type="submission" date="2021-01" db="EMBL/GenBank/DDBJ databases">
        <title>Complete genome sequence of Erwinia rhapontici MAFF 311153.</title>
        <authorList>
            <person name="Morohoshi T."/>
            <person name="Someya N."/>
        </authorList>
    </citation>
    <scope>NUCLEOTIDE SEQUENCE [LARGE SCALE GENOMIC DNA]</scope>
    <source>
        <strain evidence="4 5">MAFF 311153</strain>
    </source>
</reference>
<proteinExistence type="predicted"/>
<dbReference type="PANTHER" id="PTHR43712:SF2">
    <property type="entry name" value="O-METHYLTRANSFERASE CICE"/>
    <property type="match status" value="1"/>
</dbReference>
<evidence type="ECO:0000313" key="5">
    <source>
        <dbReference type="Proteomes" id="UP000677515"/>
    </source>
</evidence>
<keyword evidence="3" id="KW-0949">S-adenosyl-L-methionine</keyword>
<evidence type="ECO:0000256" key="2">
    <source>
        <dbReference type="ARBA" id="ARBA00022679"/>
    </source>
</evidence>
<dbReference type="EMBL" id="AP024329">
    <property type="protein sequence ID" value="BCQ35169.1"/>
    <property type="molecule type" value="Genomic_DNA"/>
</dbReference>
<dbReference type="PROSITE" id="PS51683">
    <property type="entry name" value="SAM_OMT_II"/>
    <property type="match status" value="1"/>
</dbReference>
<dbReference type="InterPro" id="IPR016461">
    <property type="entry name" value="COMT-like"/>
</dbReference>